<evidence type="ECO:0000313" key="2">
    <source>
        <dbReference type="EMBL" id="ESP88823.1"/>
    </source>
</evidence>
<reference evidence="2 3" key="1">
    <citation type="journal article" date="2013" name="Genome Announc.">
        <title>Draft Genome Sequence of 'Candidatus Halobonum tyrrellensis' Strain G22, Isolated from the Hypersaline Waters of Lake Tyrrell, Australia.</title>
        <authorList>
            <person name="Ugalde J.A."/>
            <person name="Narasingarao P."/>
            <person name="Kuo S."/>
            <person name="Podell S."/>
            <person name="Allen E.E."/>
        </authorList>
    </citation>
    <scope>NUCLEOTIDE SEQUENCE [LARGE SCALE GENOMIC DNA]</scope>
    <source>
        <strain evidence="2 3">G22</strain>
    </source>
</reference>
<name>V4HFH6_9EURY</name>
<protein>
    <submittedName>
        <fullName evidence="2">Uncharacterized protein</fullName>
    </submittedName>
</protein>
<evidence type="ECO:0000313" key="3">
    <source>
        <dbReference type="Proteomes" id="UP000017840"/>
    </source>
</evidence>
<keyword evidence="3" id="KW-1185">Reference proteome</keyword>
<organism evidence="2 3">
    <name type="scientific">Candidatus Halobonum tyrrellensis G22</name>
    <dbReference type="NCBI Taxonomy" id="1324957"/>
    <lineage>
        <taxon>Archaea</taxon>
        <taxon>Methanobacteriati</taxon>
        <taxon>Methanobacteriota</taxon>
        <taxon>Stenosarchaea group</taxon>
        <taxon>Halobacteria</taxon>
        <taxon>Halobacteriales</taxon>
        <taxon>Haloferacaceae</taxon>
        <taxon>Candidatus Halobonum</taxon>
    </lineage>
</organism>
<accession>V4HFH6</accession>
<dbReference type="AlphaFoldDB" id="V4HFH6"/>
<dbReference type="Proteomes" id="UP000017840">
    <property type="component" value="Unassembled WGS sequence"/>
</dbReference>
<gene>
    <name evidence="2" type="ORF">K933_06997</name>
</gene>
<sequence length="201" mass="22334">MSNEESLSRFAADVASAVPPVDAETTGRYGDGLGSESEERQVDALVDYLAERHERYRGVEREVAYPERAARCDLRLADGTPVEAKLLRYWRANGDPEPHAYGHVFSPFDANTLLTDAKRLSESGFDRPGGLLGLFYERAPDDPVTVPESPERFGAETLARKAVVDLDFWYDLNASVAAIERFDGLRHPVHRRGAAIAWALE</sequence>
<dbReference type="OrthoDB" id="193791at2157"/>
<dbReference type="eggNOG" id="arCOG14825">
    <property type="taxonomic scope" value="Archaea"/>
</dbReference>
<feature type="region of interest" description="Disordered" evidence="1">
    <location>
        <begin position="21"/>
        <end position="40"/>
    </location>
</feature>
<dbReference type="RefSeq" id="WP_023393986.1">
    <property type="nucleotide sequence ID" value="NZ_ASGZ01000023.1"/>
</dbReference>
<evidence type="ECO:0000256" key="1">
    <source>
        <dbReference type="SAM" id="MobiDB-lite"/>
    </source>
</evidence>
<proteinExistence type="predicted"/>
<comment type="caution">
    <text evidence="2">The sequence shown here is derived from an EMBL/GenBank/DDBJ whole genome shotgun (WGS) entry which is preliminary data.</text>
</comment>
<dbReference type="EMBL" id="ASGZ01000023">
    <property type="protein sequence ID" value="ESP88823.1"/>
    <property type="molecule type" value="Genomic_DNA"/>
</dbReference>